<organism evidence="2 3">
    <name type="scientific">Dinothrombium tinctorium</name>
    <dbReference type="NCBI Taxonomy" id="1965070"/>
    <lineage>
        <taxon>Eukaryota</taxon>
        <taxon>Metazoa</taxon>
        <taxon>Ecdysozoa</taxon>
        <taxon>Arthropoda</taxon>
        <taxon>Chelicerata</taxon>
        <taxon>Arachnida</taxon>
        <taxon>Acari</taxon>
        <taxon>Acariformes</taxon>
        <taxon>Trombidiformes</taxon>
        <taxon>Prostigmata</taxon>
        <taxon>Anystina</taxon>
        <taxon>Parasitengona</taxon>
        <taxon>Trombidioidea</taxon>
        <taxon>Trombidiidae</taxon>
        <taxon>Dinothrombium</taxon>
    </lineage>
</organism>
<dbReference type="CDD" id="cd00096">
    <property type="entry name" value="Ig"/>
    <property type="match status" value="1"/>
</dbReference>
<dbReference type="AlphaFoldDB" id="A0A3S3NC93"/>
<dbReference type="GO" id="GO:0032589">
    <property type="term" value="C:neuron projection membrane"/>
    <property type="evidence" value="ECO:0007669"/>
    <property type="project" value="TreeGrafter"/>
</dbReference>
<dbReference type="Pfam" id="PF00047">
    <property type="entry name" value="ig"/>
    <property type="match status" value="1"/>
</dbReference>
<dbReference type="STRING" id="1965070.A0A3S3NC93"/>
<gene>
    <name evidence="2" type="ORF">B4U79_09341</name>
</gene>
<proteinExistence type="predicted"/>
<dbReference type="InterPro" id="IPR037448">
    <property type="entry name" value="Zig-8"/>
</dbReference>
<evidence type="ECO:0000313" key="2">
    <source>
        <dbReference type="EMBL" id="RWR99863.1"/>
    </source>
</evidence>
<feature type="domain" description="Ig-like" evidence="1">
    <location>
        <begin position="59"/>
        <end position="164"/>
    </location>
</feature>
<dbReference type="Gene3D" id="2.60.40.10">
    <property type="entry name" value="Immunoglobulins"/>
    <property type="match status" value="2"/>
</dbReference>
<evidence type="ECO:0000259" key="1">
    <source>
        <dbReference type="PROSITE" id="PS50835"/>
    </source>
</evidence>
<protein>
    <submittedName>
        <fullName evidence="2">Down syndrome cell adhesion molecule-like protein</fullName>
    </submittedName>
</protein>
<dbReference type="EMBL" id="NCKU01013276">
    <property type="protein sequence ID" value="RWR99863.1"/>
    <property type="molecule type" value="Genomic_DNA"/>
</dbReference>
<dbReference type="InterPro" id="IPR036179">
    <property type="entry name" value="Ig-like_dom_sf"/>
</dbReference>
<sequence length="201" mass="22423">VSWVRQRDLHILTVGRYTYTSDQRFTCIHLDNTDDWTLEIKYVQKEDAGVYECQISTEPKMSYSIKLQVVAAKATIPEGPDVFVRAGSTVNLTCVITESTSPPVYVFWYRDGTVINYDSPRRGIRVTTDKGPTAVSRLQISKVKPTDAGDYSCKPSYADFANVTIHVTNGEKSEAMHHGHQNVSNLSIVHAAPTGSSIYFI</sequence>
<dbReference type="Proteomes" id="UP000285301">
    <property type="component" value="Unassembled WGS sequence"/>
</dbReference>
<accession>A0A3S3NC93</accession>
<comment type="caution">
    <text evidence="2">The sequence shown here is derived from an EMBL/GenBank/DDBJ whole genome shotgun (WGS) entry which is preliminary data.</text>
</comment>
<dbReference type="OrthoDB" id="6423584at2759"/>
<feature type="domain" description="Ig-like" evidence="1">
    <location>
        <begin position="1"/>
        <end position="56"/>
    </location>
</feature>
<dbReference type="InterPro" id="IPR003599">
    <property type="entry name" value="Ig_sub"/>
</dbReference>
<dbReference type="SMART" id="SM00408">
    <property type="entry name" value="IGc2"/>
    <property type="match status" value="2"/>
</dbReference>
<keyword evidence="3" id="KW-1185">Reference proteome</keyword>
<dbReference type="FunFam" id="2.60.40.10:FF:000533">
    <property type="entry name" value="Uncharacterized protein, isoform A"/>
    <property type="match status" value="1"/>
</dbReference>
<name>A0A3S3NC93_9ACAR</name>
<dbReference type="PANTHER" id="PTHR23279">
    <property type="entry name" value="DEFECTIVE PROBOSCIS EXTENSION RESPONSE DPR -RELATED"/>
    <property type="match status" value="1"/>
</dbReference>
<feature type="non-terminal residue" evidence="2">
    <location>
        <position position="201"/>
    </location>
</feature>
<dbReference type="PROSITE" id="PS50835">
    <property type="entry name" value="IG_LIKE"/>
    <property type="match status" value="2"/>
</dbReference>
<dbReference type="InterPro" id="IPR013783">
    <property type="entry name" value="Ig-like_fold"/>
</dbReference>
<dbReference type="InterPro" id="IPR013151">
    <property type="entry name" value="Immunoglobulin_dom"/>
</dbReference>
<dbReference type="GO" id="GO:0050808">
    <property type="term" value="P:synapse organization"/>
    <property type="evidence" value="ECO:0007669"/>
    <property type="project" value="TreeGrafter"/>
</dbReference>
<dbReference type="SUPFAM" id="SSF48726">
    <property type="entry name" value="Immunoglobulin"/>
    <property type="match status" value="2"/>
</dbReference>
<dbReference type="InterPro" id="IPR003598">
    <property type="entry name" value="Ig_sub2"/>
</dbReference>
<dbReference type="PANTHER" id="PTHR23279:SF36">
    <property type="entry name" value="DEFECTIVE PROBOSCIS EXTENSION RESPONSE 9, ISOFORM A"/>
    <property type="match status" value="1"/>
</dbReference>
<evidence type="ECO:0000313" key="3">
    <source>
        <dbReference type="Proteomes" id="UP000285301"/>
    </source>
</evidence>
<dbReference type="InterPro" id="IPR007110">
    <property type="entry name" value="Ig-like_dom"/>
</dbReference>
<dbReference type="SMART" id="SM00409">
    <property type="entry name" value="IG"/>
    <property type="match status" value="2"/>
</dbReference>
<reference evidence="2 3" key="1">
    <citation type="journal article" date="2018" name="Gigascience">
        <title>Genomes of trombidid mites reveal novel predicted allergens and laterally-transferred genes associated with secondary metabolism.</title>
        <authorList>
            <person name="Dong X."/>
            <person name="Chaisiri K."/>
            <person name="Xia D."/>
            <person name="Armstrong S.D."/>
            <person name="Fang Y."/>
            <person name="Donnelly M.J."/>
            <person name="Kadowaki T."/>
            <person name="McGarry J.W."/>
            <person name="Darby A.C."/>
            <person name="Makepeace B.L."/>
        </authorList>
    </citation>
    <scope>NUCLEOTIDE SEQUENCE [LARGE SCALE GENOMIC DNA]</scope>
    <source>
        <strain evidence="2">UoL-WK</strain>
    </source>
</reference>
<feature type="non-terminal residue" evidence="2">
    <location>
        <position position="1"/>
    </location>
</feature>